<dbReference type="PROSITE" id="PS50176">
    <property type="entry name" value="ARM_REPEAT"/>
    <property type="match status" value="2"/>
</dbReference>
<accession>I0Z1N9</accession>
<feature type="region of interest" description="Disordered" evidence="2">
    <location>
        <begin position="1"/>
        <end position="75"/>
    </location>
</feature>
<evidence type="ECO:0000313" key="4">
    <source>
        <dbReference type="Proteomes" id="UP000007264"/>
    </source>
</evidence>
<feature type="region of interest" description="Disordered" evidence="2">
    <location>
        <begin position="605"/>
        <end position="682"/>
    </location>
</feature>
<dbReference type="eggNOG" id="KOG0167">
    <property type="taxonomic scope" value="Eukaryota"/>
</dbReference>
<dbReference type="SUPFAM" id="SSF48371">
    <property type="entry name" value="ARM repeat"/>
    <property type="match status" value="2"/>
</dbReference>
<feature type="region of interest" description="Disordered" evidence="2">
    <location>
        <begin position="88"/>
        <end position="132"/>
    </location>
</feature>
<protein>
    <submittedName>
        <fullName evidence="3">ARM repeat-containing protein</fullName>
    </submittedName>
</protein>
<dbReference type="OrthoDB" id="511835at2759"/>
<sequence length="1194" mass="123141">MAVSDYRSENRSPNIGSSTGSKTPRQLRLRGSPPKKSSPRRTSPHKSKGSSADSPSSGTSCVVSEAHAKSGDQPAALCSAIIKLGYRMCPNTPPRRAPPLASPSPRQLSPGQGSPKPLRIQQQQPPEGLTTWPPLPAFELLVPHVLPYHPVLPRPQTAPGTPVRILSPAPDQPPTPDRCSSSGSAPSSPMADRADSSLARSPGGSMGRSAQVGRNPGTVWLQTPVTRRLSAGAHKLAARLAADAPLEEKQIAMCKLHSLLFGGVSEGNRAAAEKSERPGVFVGILRAGLGPFLKQAAGLLVARSESTKVPKATSLLLKALAEWIAAQLEPRASPTARASIVAELRALVDLSPSWNVAPSTPAPAGGQPGHRVQDSPMDMEGVRYMPNIPNMDSSGTDVGTLGALLPMHRASYTEARVAFSLIVGAIAAACPVECEEFPSAAFVKPLIRLVRHSKVNMQASAAWGLNRLIAHGPARGNLAQNDKHLGVLAGLLQVNSPVGVRSSVANIIRRVIADDHTTQWVLAEAGAVEGLVQLLAAPAAQPRALADAVFALKRLTAADSRSRAAFVAAAGPDALLRLLDSQQHQLMAPLPCYPSGQVLHPLAARAMPAGPGPRPGSAGLPPRSPMGLPPRSPFGAASTPDLRRGGSGGHAASEAGSASSQACTPERPGSAAQRWSPGCARGPAADGAAAGGTCEYGAQMQYSAARILRHLALDGDAGHKFAARSCLPALVQALQGAKPRVAFALASAISAAVEGSAAAAQLVADSGGIALLVRIMQHGSGHGKKAAAEALQAMAAESEALRPALVAAGAVKILTNLLVSGNVQQRAACIGALQALAFCPEEGTRTAEDIASGGCLPHLLGLLRSGPLPLRSLAAGAMCNLTLGNAAIAAEVADSGAVPDLVALLKHAQADGQYAAAAALYNMAAARPALQAAVAAAGGVKPLVALLSAESWYCRIVAADVLACLAAHEQLARVIAESGATQPLLELLHLQHSPGMLEAVTGPVQCLSYERGKNEILMRGYKFAAAKLTAAAALGGIATATADSWQLAESAGRPLVDMLASANDRARDVAAAALADISAADPEARTWLCRLAGRNGRMLIETAGEGERATAALLGRQREGTPYGGYAIIAKCSASLQTELQARTYSSSSLSIFRVPFNTDINSKQKGTALRSARSGFLPTPRVMELDTWRTTVD</sequence>
<feature type="compositionally biased region" description="Low complexity" evidence="2">
    <location>
        <begin position="605"/>
        <end position="621"/>
    </location>
</feature>
<dbReference type="AlphaFoldDB" id="I0Z1N9"/>
<feature type="compositionally biased region" description="Polar residues" evidence="2">
    <location>
        <begin position="11"/>
        <end position="24"/>
    </location>
</feature>
<organism evidence="3 4">
    <name type="scientific">Coccomyxa subellipsoidea (strain C-169)</name>
    <name type="common">Green microalga</name>
    <dbReference type="NCBI Taxonomy" id="574566"/>
    <lineage>
        <taxon>Eukaryota</taxon>
        <taxon>Viridiplantae</taxon>
        <taxon>Chlorophyta</taxon>
        <taxon>core chlorophytes</taxon>
        <taxon>Trebouxiophyceae</taxon>
        <taxon>Trebouxiophyceae incertae sedis</taxon>
        <taxon>Coccomyxaceae</taxon>
        <taxon>Coccomyxa</taxon>
        <taxon>Coccomyxa subellipsoidea</taxon>
    </lineage>
</organism>
<name>I0Z1N9_COCSC</name>
<evidence type="ECO:0000313" key="3">
    <source>
        <dbReference type="EMBL" id="EIE24558.1"/>
    </source>
</evidence>
<dbReference type="PANTHER" id="PTHR46043">
    <property type="entry name" value="ARM REPEAT SUPERFAMILY PROTEIN"/>
    <property type="match status" value="1"/>
</dbReference>
<proteinExistence type="predicted"/>
<feature type="region of interest" description="Disordered" evidence="2">
    <location>
        <begin position="156"/>
        <end position="219"/>
    </location>
</feature>
<dbReference type="InterPro" id="IPR011989">
    <property type="entry name" value="ARM-like"/>
</dbReference>
<dbReference type="PANTHER" id="PTHR46043:SF13">
    <property type="entry name" value="ARM REPEAT SUPERFAMILY PROTEIN"/>
    <property type="match status" value="1"/>
</dbReference>
<dbReference type="RefSeq" id="XP_005649102.1">
    <property type="nucleotide sequence ID" value="XM_005649045.1"/>
</dbReference>
<dbReference type="InterPro" id="IPR016024">
    <property type="entry name" value="ARM-type_fold"/>
</dbReference>
<comment type="caution">
    <text evidence="3">The sequence shown here is derived from an EMBL/GenBank/DDBJ whole genome shotgun (WGS) entry which is preliminary data.</text>
</comment>
<feature type="compositionally biased region" description="Basic and acidic residues" evidence="2">
    <location>
        <begin position="1"/>
        <end position="10"/>
    </location>
</feature>
<feature type="compositionally biased region" description="Pro residues" evidence="2">
    <location>
        <begin position="622"/>
        <end position="632"/>
    </location>
</feature>
<dbReference type="Proteomes" id="UP000007264">
    <property type="component" value="Unassembled WGS sequence"/>
</dbReference>
<dbReference type="InterPro" id="IPR000225">
    <property type="entry name" value="Armadillo"/>
</dbReference>
<feature type="compositionally biased region" description="Basic residues" evidence="2">
    <location>
        <begin position="37"/>
        <end position="48"/>
    </location>
</feature>
<reference evidence="3 4" key="1">
    <citation type="journal article" date="2012" name="Genome Biol.">
        <title>The genome of the polar eukaryotic microalga coccomyxa subellipsoidea reveals traits of cold adaptation.</title>
        <authorList>
            <person name="Blanc G."/>
            <person name="Agarkova I."/>
            <person name="Grimwood J."/>
            <person name="Kuo A."/>
            <person name="Brueggeman A."/>
            <person name="Dunigan D."/>
            <person name="Gurnon J."/>
            <person name="Ladunga I."/>
            <person name="Lindquist E."/>
            <person name="Lucas S."/>
            <person name="Pangilinan J."/>
            <person name="Proschold T."/>
            <person name="Salamov A."/>
            <person name="Schmutz J."/>
            <person name="Weeks D."/>
            <person name="Yamada T."/>
            <person name="Claverie J.M."/>
            <person name="Grigoriev I."/>
            <person name="Van Etten J."/>
            <person name="Lomsadze A."/>
            <person name="Borodovsky M."/>
        </authorList>
    </citation>
    <scope>NUCLEOTIDE SEQUENCE [LARGE SCALE GENOMIC DNA]</scope>
    <source>
        <strain evidence="3 4">C-169</strain>
    </source>
</reference>
<feature type="compositionally biased region" description="Pro residues" evidence="2">
    <location>
        <begin position="91"/>
        <end position="102"/>
    </location>
</feature>
<feature type="compositionally biased region" description="Low complexity" evidence="2">
    <location>
        <begin position="49"/>
        <end position="60"/>
    </location>
</feature>
<dbReference type="KEGG" id="csl:COCSUDRAFT_65416"/>
<evidence type="ECO:0000256" key="1">
    <source>
        <dbReference type="PROSITE-ProRule" id="PRU00259"/>
    </source>
</evidence>
<feature type="repeat" description="ARM" evidence="1">
    <location>
        <begin position="896"/>
        <end position="938"/>
    </location>
</feature>
<dbReference type="Gene3D" id="1.25.10.10">
    <property type="entry name" value="Leucine-rich Repeat Variant"/>
    <property type="match status" value="3"/>
</dbReference>
<dbReference type="Pfam" id="PF00514">
    <property type="entry name" value="Arm"/>
    <property type="match status" value="1"/>
</dbReference>
<feature type="repeat" description="ARM" evidence="1">
    <location>
        <begin position="526"/>
        <end position="570"/>
    </location>
</feature>
<evidence type="ECO:0000256" key="2">
    <source>
        <dbReference type="SAM" id="MobiDB-lite"/>
    </source>
</evidence>
<feature type="compositionally biased region" description="Low complexity" evidence="2">
    <location>
        <begin position="180"/>
        <end position="189"/>
    </location>
</feature>
<gene>
    <name evidence="3" type="ORF">COCSUDRAFT_65416</name>
</gene>
<dbReference type="SMART" id="SM00185">
    <property type="entry name" value="ARM"/>
    <property type="match status" value="10"/>
</dbReference>
<dbReference type="EMBL" id="AGSI01000005">
    <property type="protein sequence ID" value="EIE24558.1"/>
    <property type="molecule type" value="Genomic_DNA"/>
</dbReference>
<keyword evidence="4" id="KW-1185">Reference proteome</keyword>
<feature type="compositionally biased region" description="Low complexity" evidence="2">
    <location>
        <begin position="650"/>
        <end position="662"/>
    </location>
</feature>
<dbReference type="GeneID" id="17042560"/>